<protein>
    <recommendedName>
        <fullName evidence="2">CARDB domain-containing protein</fullName>
    </recommendedName>
</protein>
<sequence>MKKIFRNYFIILGLSLFFVSCLLFLVANTAFAQAVGIKVSPLRIEKLVDPGEVLEKTIKITNVSDNPKTFYIYLKDFKARDEIGGALLIPPGSEEGSFLASWIKVTSEGINFAPGEEKEIPVIIEVPEKVGPGGYYGAVVFGTIPPEVMVEGSDLFSKDILNFNCSVGLNMDITQILN</sequence>
<proteinExistence type="predicted"/>
<gene>
    <name evidence="1" type="ORF">S01H4_27081</name>
</gene>
<accession>X1B2C1</accession>
<name>X1B2C1_9ZZZZ</name>
<comment type="caution">
    <text evidence="1">The sequence shown here is derived from an EMBL/GenBank/DDBJ whole genome shotgun (WGS) entry which is preliminary data.</text>
</comment>
<evidence type="ECO:0000313" key="1">
    <source>
        <dbReference type="EMBL" id="GAG89090.1"/>
    </source>
</evidence>
<feature type="non-terminal residue" evidence="1">
    <location>
        <position position="178"/>
    </location>
</feature>
<dbReference type="AlphaFoldDB" id="X1B2C1"/>
<organism evidence="1">
    <name type="scientific">marine sediment metagenome</name>
    <dbReference type="NCBI Taxonomy" id="412755"/>
    <lineage>
        <taxon>unclassified sequences</taxon>
        <taxon>metagenomes</taxon>
        <taxon>ecological metagenomes</taxon>
    </lineage>
</organism>
<evidence type="ECO:0008006" key="2">
    <source>
        <dbReference type="Google" id="ProtNLM"/>
    </source>
</evidence>
<reference evidence="1" key="1">
    <citation type="journal article" date="2014" name="Front. Microbiol.">
        <title>High frequency of phylogenetically diverse reductive dehalogenase-homologous genes in deep subseafloor sedimentary metagenomes.</title>
        <authorList>
            <person name="Kawai M."/>
            <person name="Futagami T."/>
            <person name="Toyoda A."/>
            <person name="Takaki Y."/>
            <person name="Nishi S."/>
            <person name="Hori S."/>
            <person name="Arai W."/>
            <person name="Tsubouchi T."/>
            <person name="Morono Y."/>
            <person name="Uchiyama I."/>
            <person name="Ito T."/>
            <person name="Fujiyama A."/>
            <person name="Inagaki F."/>
            <person name="Takami H."/>
        </authorList>
    </citation>
    <scope>NUCLEOTIDE SEQUENCE</scope>
    <source>
        <strain evidence="1">Expedition CK06-06</strain>
    </source>
</reference>
<dbReference type="EMBL" id="BART01013165">
    <property type="protein sequence ID" value="GAG89090.1"/>
    <property type="molecule type" value="Genomic_DNA"/>
</dbReference>
<dbReference type="PROSITE" id="PS51257">
    <property type="entry name" value="PROKAR_LIPOPROTEIN"/>
    <property type="match status" value="1"/>
</dbReference>